<dbReference type="EMBL" id="PEBD01000008">
    <property type="protein sequence ID" value="PHV67198.1"/>
    <property type="molecule type" value="Genomic_DNA"/>
</dbReference>
<dbReference type="GO" id="GO:0005886">
    <property type="term" value="C:plasma membrane"/>
    <property type="evidence" value="ECO:0007669"/>
    <property type="project" value="UniProtKB-SubCell"/>
</dbReference>
<dbReference type="RefSeq" id="WP_099383190.1">
    <property type="nucleotide sequence ID" value="NZ_PEBD01000008.1"/>
</dbReference>
<proteinExistence type="inferred from homology"/>
<dbReference type="Proteomes" id="UP000225108">
    <property type="component" value="Unassembled WGS sequence"/>
</dbReference>
<feature type="transmembrane region" description="Helical" evidence="7">
    <location>
        <begin position="738"/>
        <end position="771"/>
    </location>
</feature>
<keyword evidence="5 7" id="KW-0472">Membrane</keyword>
<feature type="transmembrane region" description="Helical" evidence="7">
    <location>
        <begin position="16"/>
        <end position="36"/>
    </location>
</feature>
<feature type="transmembrane region" description="Helical" evidence="7">
    <location>
        <begin position="424"/>
        <end position="444"/>
    </location>
</feature>
<feature type="domain" description="ABC3 transporter permease C-terminal" evidence="8">
    <location>
        <begin position="258"/>
        <end position="379"/>
    </location>
</feature>
<evidence type="ECO:0000313" key="10">
    <source>
        <dbReference type="Proteomes" id="UP000225108"/>
    </source>
</evidence>
<feature type="transmembrane region" description="Helical" evidence="7">
    <location>
        <begin position="250"/>
        <end position="280"/>
    </location>
</feature>
<accession>A0A2G3PMX1</accession>
<feature type="transmembrane region" description="Helical" evidence="7">
    <location>
        <begin position="688"/>
        <end position="717"/>
    </location>
</feature>
<feature type="transmembrane region" description="Helical" evidence="7">
    <location>
        <begin position="396"/>
        <end position="418"/>
    </location>
</feature>
<dbReference type="GO" id="GO:0022857">
    <property type="term" value="F:transmembrane transporter activity"/>
    <property type="evidence" value="ECO:0007669"/>
    <property type="project" value="TreeGrafter"/>
</dbReference>
<comment type="caution">
    <text evidence="9">The sequence shown here is derived from an EMBL/GenBank/DDBJ whole genome shotgun (WGS) entry which is preliminary data.</text>
</comment>
<evidence type="ECO:0000313" key="9">
    <source>
        <dbReference type="EMBL" id="PHV67198.1"/>
    </source>
</evidence>
<feature type="transmembrane region" description="Helical" evidence="7">
    <location>
        <begin position="345"/>
        <end position="367"/>
    </location>
</feature>
<keyword evidence="3 7" id="KW-0812">Transmembrane</keyword>
<dbReference type="InterPro" id="IPR050250">
    <property type="entry name" value="Macrolide_Exporter_MacB"/>
</dbReference>
<evidence type="ECO:0000256" key="3">
    <source>
        <dbReference type="ARBA" id="ARBA00022692"/>
    </source>
</evidence>
<dbReference type="AlphaFoldDB" id="A0A2G3PMX1"/>
<dbReference type="Pfam" id="PF02687">
    <property type="entry name" value="FtsX"/>
    <property type="match status" value="2"/>
</dbReference>
<keyword evidence="2" id="KW-1003">Cell membrane</keyword>
<evidence type="ECO:0000256" key="5">
    <source>
        <dbReference type="ARBA" id="ARBA00023136"/>
    </source>
</evidence>
<comment type="subcellular location">
    <subcellularLocation>
        <location evidence="1">Cell membrane</location>
        <topology evidence="1">Multi-pass membrane protein</topology>
    </subcellularLocation>
</comment>
<keyword evidence="4 7" id="KW-1133">Transmembrane helix</keyword>
<evidence type="ECO:0000256" key="1">
    <source>
        <dbReference type="ARBA" id="ARBA00004651"/>
    </source>
</evidence>
<feature type="domain" description="ABC3 transporter permease C-terminal" evidence="8">
    <location>
        <begin position="696"/>
        <end position="813"/>
    </location>
</feature>
<organism evidence="9 10">
    <name type="scientific">Williamsia marianensis</name>
    <dbReference type="NCBI Taxonomy" id="85044"/>
    <lineage>
        <taxon>Bacteria</taxon>
        <taxon>Bacillati</taxon>
        <taxon>Actinomycetota</taxon>
        <taxon>Actinomycetes</taxon>
        <taxon>Mycobacteriales</taxon>
        <taxon>Nocardiaceae</taxon>
        <taxon>Williamsia</taxon>
    </lineage>
</organism>
<reference evidence="9 10" key="1">
    <citation type="submission" date="2017-10" db="EMBL/GenBank/DDBJ databases">
        <title>The draft genome sequence of Williamsia sp. BULT 1.1 isolated from the semi-arid grassland soils from South Africa.</title>
        <authorList>
            <person name="Kabwe M.H."/>
            <person name="Govender N."/>
            <person name="Mutseka Lunga P."/>
            <person name="Vikram S."/>
            <person name="Makhalanyane T.P."/>
        </authorList>
    </citation>
    <scope>NUCLEOTIDE SEQUENCE [LARGE SCALE GENOMIC DNA]</scope>
    <source>
        <strain evidence="9 10">BULT 1.1</strain>
    </source>
</reference>
<evidence type="ECO:0000256" key="2">
    <source>
        <dbReference type="ARBA" id="ARBA00022475"/>
    </source>
</evidence>
<sequence>MRGIALAQLRAHKGRYVASVLAVAIGVAFVAATLTLTATSTESVRASVAAQFSSTDAAVSVPSEFADQTGEQLANVPGVQAVAVDRNRLVSVTSGAKTYSQVELTALARDEQLRWQTLTVGVFPQGDRQALAYAGSNFAVGQRLFVRPDVDTATDRTAVEITVVGLVERGDATSGVPQLFAPGATVSAVDSGRSDDRDDVVIRLAFAGDTDPASVMTAVDDAASTVPGAEAMSGEAAADRVVQQFTGGSVILASVLLVFAAITAMVSCLVIANTFAVLITSRTRELALLRCIGADASQVRSGVRMEALVLGVAASVVGVILGIGGVALATWVTRMTGAELPLTHLAIPFTAVLVPVVLGVVMTLLAATIPARLATRVSPLAAFTTVASSEPRGRNIFRITAATVLVLIGTIVLIWGIGQKSVPAAALGGGATFLAIMLSGVVLVPPIVRATGSTAALLLRRTAAGPVAELTGANAGRAPRRTAATASALIIGITLTTMMVVGAQVVRSSVSTLISDMHPVDLIVSSGSPLPAPLVESIRTTEGVAAAVPLTRTKIDVNGVALNIAAVDSSSLPAVMRSGTAPGADEVALAPEDQALAGVQDGERVTVLAGGITKTMTVVEGEAGSFADRASVGGARVPTGMAVRLSSFGTGSADTVTTLRDLVAASSPDATFSGGVETQQQLDDILTLLLRIVLALLGVAVVVALIGVGNTMALSVIDRRRENALLRVIGLSSRGVRAMLLGEATIIAAVASVAGVALGTTYGVAGAAAIVGADRVSIPDLPWVEMVVIVVVGGLAGLLSAALPARRALRADPAAAL</sequence>
<evidence type="ECO:0000256" key="7">
    <source>
        <dbReference type="SAM" id="Phobius"/>
    </source>
</evidence>
<comment type="similarity">
    <text evidence="6">Belongs to the ABC-4 integral membrane protein family.</text>
</comment>
<evidence type="ECO:0000256" key="4">
    <source>
        <dbReference type="ARBA" id="ARBA00022989"/>
    </source>
</evidence>
<feature type="transmembrane region" description="Helical" evidence="7">
    <location>
        <begin position="486"/>
        <end position="506"/>
    </location>
</feature>
<evidence type="ECO:0000256" key="6">
    <source>
        <dbReference type="ARBA" id="ARBA00038076"/>
    </source>
</evidence>
<gene>
    <name evidence="9" type="ORF">CSW57_13450</name>
</gene>
<dbReference type="InterPro" id="IPR003838">
    <property type="entry name" value="ABC3_permease_C"/>
</dbReference>
<dbReference type="PANTHER" id="PTHR30572">
    <property type="entry name" value="MEMBRANE COMPONENT OF TRANSPORTER-RELATED"/>
    <property type="match status" value="1"/>
</dbReference>
<protein>
    <submittedName>
        <fullName evidence="9">ABC transporter permease</fullName>
    </submittedName>
</protein>
<name>A0A2G3PMX1_WILMA</name>
<evidence type="ECO:0000259" key="8">
    <source>
        <dbReference type="Pfam" id="PF02687"/>
    </source>
</evidence>
<dbReference type="PANTHER" id="PTHR30572:SF4">
    <property type="entry name" value="ABC TRANSPORTER PERMEASE YTRF"/>
    <property type="match status" value="1"/>
</dbReference>
<feature type="transmembrane region" description="Helical" evidence="7">
    <location>
        <begin position="307"/>
        <end position="333"/>
    </location>
</feature>
<feature type="transmembrane region" description="Helical" evidence="7">
    <location>
        <begin position="783"/>
        <end position="803"/>
    </location>
</feature>